<protein>
    <submittedName>
        <fullName evidence="1">Uncharacterized protein</fullName>
    </submittedName>
</protein>
<reference evidence="1" key="1">
    <citation type="journal article" date="2015" name="Nature">
        <title>Complex archaea that bridge the gap between prokaryotes and eukaryotes.</title>
        <authorList>
            <person name="Spang A."/>
            <person name="Saw J.H."/>
            <person name="Jorgensen S.L."/>
            <person name="Zaremba-Niedzwiedzka K."/>
            <person name="Martijn J."/>
            <person name="Lind A.E."/>
            <person name="van Eijk R."/>
            <person name="Schleper C."/>
            <person name="Guy L."/>
            <person name="Ettema T.J."/>
        </authorList>
    </citation>
    <scope>NUCLEOTIDE SEQUENCE</scope>
</reference>
<evidence type="ECO:0000313" key="1">
    <source>
        <dbReference type="EMBL" id="KKM46610.1"/>
    </source>
</evidence>
<comment type="caution">
    <text evidence="1">The sequence shown here is derived from an EMBL/GenBank/DDBJ whole genome shotgun (WGS) entry which is preliminary data.</text>
</comment>
<dbReference type="EMBL" id="LAZR01012031">
    <property type="protein sequence ID" value="KKM46610.1"/>
    <property type="molecule type" value="Genomic_DNA"/>
</dbReference>
<accession>A0A0F9L4B5</accession>
<sequence length="107" mass="12584">MHYSNNPGHVRIDFFRPDRNGKWYMTEALDMGPFYNFPQISVAFRVALAKHFMGAMTFNWRGRDTQVICLEPHHENAHPLSITLSEEETRRCEGFYAEYLEDLRLGS</sequence>
<dbReference type="AlphaFoldDB" id="A0A0F9L4B5"/>
<name>A0A0F9L4B5_9ZZZZ</name>
<organism evidence="1">
    <name type="scientific">marine sediment metagenome</name>
    <dbReference type="NCBI Taxonomy" id="412755"/>
    <lineage>
        <taxon>unclassified sequences</taxon>
        <taxon>metagenomes</taxon>
        <taxon>ecological metagenomes</taxon>
    </lineage>
</organism>
<gene>
    <name evidence="1" type="ORF">LCGC14_1559540</name>
</gene>
<proteinExistence type="predicted"/>